<dbReference type="AlphaFoldDB" id="A0A183IHU6"/>
<proteinExistence type="predicted"/>
<dbReference type="WBParaSite" id="SBAD_0000333701-mRNA-1">
    <property type="protein sequence ID" value="SBAD_0000333701-mRNA-1"/>
    <property type="gene ID" value="SBAD_0000333701"/>
</dbReference>
<organism evidence="3">
    <name type="scientific">Soboliphyme baturini</name>
    <dbReference type="NCBI Taxonomy" id="241478"/>
    <lineage>
        <taxon>Eukaryota</taxon>
        <taxon>Metazoa</taxon>
        <taxon>Ecdysozoa</taxon>
        <taxon>Nematoda</taxon>
        <taxon>Enoplea</taxon>
        <taxon>Dorylaimia</taxon>
        <taxon>Dioctophymatida</taxon>
        <taxon>Dioctophymatoidea</taxon>
        <taxon>Soboliphymatidae</taxon>
        <taxon>Soboliphyme</taxon>
    </lineage>
</organism>
<dbReference type="Proteomes" id="UP000270296">
    <property type="component" value="Unassembled WGS sequence"/>
</dbReference>
<reference evidence="1 2" key="2">
    <citation type="submission" date="2018-11" db="EMBL/GenBank/DDBJ databases">
        <authorList>
            <consortium name="Pathogen Informatics"/>
        </authorList>
    </citation>
    <scope>NUCLEOTIDE SEQUENCE [LARGE SCALE GENOMIC DNA]</scope>
</reference>
<evidence type="ECO:0000313" key="1">
    <source>
        <dbReference type="EMBL" id="VDP00338.1"/>
    </source>
</evidence>
<keyword evidence="2" id="KW-1185">Reference proteome</keyword>
<sequence>MCCIAEVPVRRCNHRSTWSADADQDVARARTGRSSPCKTAPPWLFDDVTQQTEHLRHGVEFCALNTLCRHLAPWSVEETGHIGIKLRYSVAGATEQRYWVSAFK</sequence>
<dbReference type="EMBL" id="UZAM01007616">
    <property type="protein sequence ID" value="VDP00338.1"/>
    <property type="molecule type" value="Genomic_DNA"/>
</dbReference>
<gene>
    <name evidence="1" type="ORF">SBAD_LOCUS3191</name>
</gene>
<accession>A0A183IHU6</accession>
<reference evidence="3" key="1">
    <citation type="submission" date="2016-06" db="UniProtKB">
        <authorList>
            <consortium name="WormBaseParasite"/>
        </authorList>
    </citation>
    <scope>IDENTIFICATION</scope>
</reference>
<name>A0A183IHU6_9BILA</name>
<evidence type="ECO:0000313" key="2">
    <source>
        <dbReference type="Proteomes" id="UP000270296"/>
    </source>
</evidence>
<evidence type="ECO:0000313" key="3">
    <source>
        <dbReference type="WBParaSite" id="SBAD_0000333701-mRNA-1"/>
    </source>
</evidence>
<protein>
    <submittedName>
        <fullName evidence="1 3">Uncharacterized protein</fullName>
    </submittedName>
</protein>